<evidence type="ECO:0000256" key="1">
    <source>
        <dbReference type="SAM" id="MobiDB-lite"/>
    </source>
</evidence>
<proteinExistence type="predicted"/>
<dbReference type="AlphaFoldDB" id="S4AGM5"/>
<dbReference type="Pfam" id="PF20117">
    <property type="entry name" value="DUF6507"/>
    <property type="match status" value="1"/>
</dbReference>
<dbReference type="PATRIC" id="fig|1286094.4.peg.6263"/>
<reference evidence="2 3" key="1">
    <citation type="submission" date="2013-02" db="EMBL/GenBank/DDBJ databases">
        <title>Draft Genome Sequence of Streptomyces aurantiacus, Which Produces Setomimycin.</title>
        <authorList>
            <person name="Gruening B.A."/>
            <person name="Praeg A."/>
            <person name="Erxleben A."/>
            <person name="Guenther S."/>
            <person name="Mueller M."/>
        </authorList>
    </citation>
    <scope>NUCLEOTIDE SEQUENCE [LARGE SCALE GENOMIC DNA]</scope>
    <source>
        <strain evidence="2 3">JA 4570</strain>
    </source>
</reference>
<dbReference type="Proteomes" id="UP000014629">
    <property type="component" value="Unassembled WGS sequence"/>
</dbReference>
<sequence>MMTAWDIEPGGVRGVLQRAGTAAETMASAGKQMQKTLPQAAKHAGTIVEGGHEGQGTPGPVGSALGVFFNQWSKNLTYIAERAGSSLNGAHRATEEYIKGDLDMAAKKQGNALAEMTVPDMPGVGGGGGAGGGARGGGK</sequence>
<feature type="region of interest" description="Disordered" evidence="1">
    <location>
        <begin position="120"/>
        <end position="139"/>
    </location>
</feature>
<gene>
    <name evidence="2" type="ORF">STRAU_6339</name>
</gene>
<name>S4AGM5_9ACTN</name>
<accession>S4AGM5</accession>
<feature type="compositionally biased region" description="Gly residues" evidence="1">
    <location>
        <begin position="123"/>
        <end position="139"/>
    </location>
</feature>
<evidence type="ECO:0000313" key="2">
    <source>
        <dbReference type="EMBL" id="EPH40642.1"/>
    </source>
</evidence>
<evidence type="ECO:0000313" key="3">
    <source>
        <dbReference type="Proteomes" id="UP000014629"/>
    </source>
</evidence>
<protein>
    <submittedName>
        <fullName evidence="2">Uncharacterized protein</fullName>
    </submittedName>
</protein>
<organism evidence="2 3">
    <name type="scientific">Streptomyces aurantiacus JA 4570</name>
    <dbReference type="NCBI Taxonomy" id="1286094"/>
    <lineage>
        <taxon>Bacteria</taxon>
        <taxon>Bacillati</taxon>
        <taxon>Actinomycetota</taxon>
        <taxon>Actinomycetes</taxon>
        <taxon>Kitasatosporales</taxon>
        <taxon>Streptomycetaceae</taxon>
        <taxon>Streptomyces</taxon>
        <taxon>Streptomyces aurantiacus group</taxon>
    </lineage>
</organism>
<comment type="caution">
    <text evidence="2">The sequence shown here is derived from an EMBL/GenBank/DDBJ whole genome shotgun (WGS) entry which is preliminary data.</text>
</comment>
<keyword evidence="3" id="KW-1185">Reference proteome</keyword>
<dbReference type="InterPro" id="IPR045436">
    <property type="entry name" value="DUF6507"/>
</dbReference>
<dbReference type="EMBL" id="AOPZ01000380">
    <property type="protein sequence ID" value="EPH40642.1"/>
    <property type="molecule type" value="Genomic_DNA"/>
</dbReference>